<dbReference type="Pfam" id="PF13730">
    <property type="entry name" value="HTH_36"/>
    <property type="match status" value="1"/>
</dbReference>
<keyword evidence="2" id="KW-1185">Reference proteome</keyword>
<sequence length="215" mass="24986">MNAPTYYAIIPANVRYCKGLKANAKLLYGEITALCNKDGFCWAENSYFAELYEVSEETISRWISDLKKHKFIFISVENQGRFIRKISLDEKIKALDEIVKHPLTKSSTPLDEIVKHNNTYNNTINNKANALDFLSKNYPSEYESLLMKYQSKISDFEKAKESFNLTFDLENRNYDAKTINARAQLYFNNWFTNQSKFRPDVAIVASNPANKRFQI</sequence>
<organism evidence="1 2">
    <name type="scientific">Paenimyroides ummariense</name>
    <dbReference type="NCBI Taxonomy" id="913024"/>
    <lineage>
        <taxon>Bacteria</taxon>
        <taxon>Pseudomonadati</taxon>
        <taxon>Bacteroidota</taxon>
        <taxon>Flavobacteriia</taxon>
        <taxon>Flavobacteriales</taxon>
        <taxon>Flavobacteriaceae</taxon>
        <taxon>Paenimyroides</taxon>
    </lineage>
</organism>
<accession>A0A1I5E2M7</accession>
<gene>
    <name evidence="1" type="ORF">SAMN05421741_11850</name>
</gene>
<dbReference type="Proteomes" id="UP000199036">
    <property type="component" value="Unassembled WGS sequence"/>
</dbReference>
<evidence type="ECO:0000313" key="1">
    <source>
        <dbReference type="EMBL" id="SFO05421.1"/>
    </source>
</evidence>
<dbReference type="OrthoDB" id="1821976at2"/>
<evidence type="ECO:0000313" key="2">
    <source>
        <dbReference type="Proteomes" id="UP000199036"/>
    </source>
</evidence>
<reference evidence="2" key="1">
    <citation type="submission" date="2016-10" db="EMBL/GenBank/DDBJ databases">
        <authorList>
            <person name="Varghese N."/>
            <person name="Submissions S."/>
        </authorList>
    </citation>
    <scope>NUCLEOTIDE SEQUENCE [LARGE SCALE GENOMIC DNA]</scope>
    <source>
        <strain evidence="2">DS-12</strain>
    </source>
</reference>
<name>A0A1I5E2M7_9FLAO</name>
<proteinExistence type="predicted"/>
<dbReference type="EMBL" id="FOVI01000018">
    <property type="protein sequence ID" value="SFO05421.1"/>
    <property type="molecule type" value="Genomic_DNA"/>
</dbReference>
<dbReference type="Gene3D" id="1.10.10.10">
    <property type="entry name" value="Winged helix-like DNA-binding domain superfamily/Winged helix DNA-binding domain"/>
    <property type="match status" value="1"/>
</dbReference>
<dbReference type="STRING" id="913024.SAMN05421741_11850"/>
<dbReference type="RefSeq" id="WP_091524679.1">
    <property type="nucleotide sequence ID" value="NZ_FOVI01000018.1"/>
</dbReference>
<dbReference type="AlphaFoldDB" id="A0A1I5E2M7"/>
<dbReference type="InterPro" id="IPR036388">
    <property type="entry name" value="WH-like_DNA-bd_sf"/>
</dbReference>
<protein>
    <submittedName>
        <fullName evidence="1">Helix-turn-helix domain-containing protein</fullName>
    </submittedName>
</protein>